<accession>A0A0C9QH54</accession>
<keyword evidence="9" id="KW-0464">Manganese</keyword>
<dbReference type="FunFam" id="3.40.449.10:FF:000003">
    <property type="entry name" value="Phosphoenolpyruvate carboxykinase, cytosolic [GTP]"/>
    <property type="match status" value="1"/>
</dbReference>
<evidence type="ECO:0000256" key="4">
    <source>
        <dbReference type="ARBA" id="ARBA00012306"/>
    </source>
</evidence>
<evidence type="ECO:0000313" key="16">
    <source>
        <dbReference type="EMBL" id="JAG72576.1"/>
    </source>
</evidence>
<evidence type="ECO:0000259" key="15">
    <source>
        <dbReference type="Pfam" id="PF17297"/>
    </source>
</evidence>
<dbReference type="GO" id="GO:0006107">
    <property type="term" value="P:oxaloacetate metabolic process"/>
    <property type="evidence" value="ECO:0007669"/>
    <property type="project" value="TreeGrafter"/>
</dbReference>
<dbReference type="HAMAP" id="MF_00452">
    <property type="entry name" value="PEPCK_GTP"/>
    <property type="match status" value="1"/>
</dbReference>
<dbReference type="AlphaFoldDB" id="A0A0C9QH54"/>
<comment type="cofactor">
    <cofactor evidence="1">
        <name>Mn(2+)</name>
        <dbReference type="ChEBI" id="CHEBI:29035"/>
    </cofactor>
</comment>
<gene>
    <name evidence="16" type="primary">Pepck_1</name>
    <name evidence="18" type="synonym">LOC105274059</name>
    <name evidence="16" type="ORF">g.50727</name>
</gene>
<dbReference type="RefSeq" id="XP_011315175.1">
    <property type="nucleotide sequence ID" value="XM_011316873.1"/>
</dbReference>
<feature type="domain" description="Phosphoenolpyruvate carboxykinase GTP-utilising N-terminal" evidence="15">
    <location>
        <begin position="136"/>
        <end position="364"/>
    </location>
</feature>
<comment type="similarity">
    <text evidence="2">Belongs to the phosphoenolpyruvate carboxykinase [GTP] family.</text>
</comment>
<evidence type="ECO:0000259" key="14">
    <source>
        <dbReference type="Pfam" id="PF00821"/>
    </source>
</evidence>
<dbReference type="InterPro" id="IPR008210">
    <property type="entry name" value="PEP_carboxykinase_N"/>
</dbReference>
<dbReference type="GO" id="GO:0004613">
    <property type="term" value="F:phosphoenolpyruvate carboxykinase (GTP) activity"/>
    <property type="evidence" value="ECO:0007669"/>
    <property type="project" value="UniProtKB-EC"/>
</dbReference>
<dbReference type="FunFam" id="3.90.228.20:FF:000005">
    <property type="entry name" value="Phosphoenolpyruvate carboxykinase [GTP], mitochondrial"/>
    <property type="match status" value="1"/>
</dbReference>
<dbReference type="GO" id="GO:0005525">
    <property type="term" value="F:GTP binding"/>
    <property type="evidence" value="ECO:0007669"/>
    <property type="project" value="UniProtKB-KW"/>
</dbReference>
<evidence type="ECO:0000256" key="10">
    <source>
        <dbReference type="ARBA" id="ARBA00023239"/>
    </source>
</evidence>
<dbReference type="PROSITE" id="PS00505">
    <property type="entry name" value="PEPCK_GTP"/>
    <property type="match status" value="1"/>
</dbReference>
<dbReference type="GO" id="GO:0046327">
    <property type="term" value="P:glycerol biosynthetic process from pyruvate"/>
    <property type="evidence" value="ECO:0007669"/>
    <property type="project" value="TreeGrafter"/>
</dbReference>
<proteinExistence type="inferred from homology"/>
<dbReference type="PANTHER" id="PTHR11561:SF0">
    <property type="entry name" value="PHOSPHOENOLPYRUVATE CARBOXYKINASE [GTP]-RELATED"/>
    <property type="match status" value="1"/>
</dbReference>
<dbReference type="OrthoDB" id="5841594at2759"/>
<keyword evidence="10" id="KW-0456">Lyase</keyword>
<dbReference type="Pfam" id="PF00821">
    <property type="entry name" value="PEPCK_GTP"/>
    <property type="match status" value="1"/>
</dbReference>
<dbReference type="Gene3D" id="3.40.449.10">
    <property type="entry name" value="Phosphoenolpyruvate Carboxykinase, domain 1"/>
    <property type="match status" value="1"/>
</dbReference>
<accession>A0A9R1TSZ9</accession>
<dbReference type="EC" id="4.1.1.32" evidence="4"/>
<dbReference type="GO" id="GO:0019543">
    <property type="term" value="P:propionate catabolic process"/>
    <property type="evidence" value="ECO:0007669"/>
    <property type="project" value="TreeGrafter"/>
</dbReference>
<reference evidence="18" key="2">
    <citation type="submission" date="2025-04" db="UniProtKB">
        <authorList>
            <consortium name="RefSeq"/>
        </authorList>
    </citation>
    <scope>IDENTIFICATION</scope>
    <source>
        <strain evidence="18">USDA-PBARC FA_bdor</strain>
        <tissue evidence="18">Whole organism</tissue>
    </source>
</reference>
<dbReference type="GO" id="GO:0005829">
    <property type="term" value="C:cytosol"/>
    <property type="evidence" value="ECO:0007669"/>
    <property type="project" value="TreeGrafter"/>
</dbReference>
<name>A0A0C9QH54_9HYME</name>
<dbReference type="SUPFAM" id="SSF53795">
    <property type="entry name" value="PEP carboxykinase-like"/>
    <property type="match status" value="1"/>
</dbReference>
<dbReference type="InterPro" id="IPR035077">
    <property type="entry name" value="PEP_carboxykinase_GTP_C"/>
</dbReference>
<dbReference type="EMBL" id="GBYB01002809">
    <property type="protein sequence ID" value="JAG72576.1"/>
    <property type="molecule type" value="Transcribed_RNA"/>
</dbReference>
<evidence type="ECO:0000256" key="3">
    <source>
        <dbReference type="ARBA" id="ARBA00011245"/>
    </source>
</evidence>
<evidence type="ECO:0000313" key="18">
    <source>
        <dbReference type="RefSeq" id="XP_011315175.1"/>
    </source>
</evidence>
<keyword evidence="17" id="KW-1185">Reference proteome</keyword>
<dbReference type="CDD" id="cd00819">
    <property type="entry name" value="PEPCK_GTP"/>
    <property type="match status" value="1"/>
</dbReference>
<dbReference type="SUPFAM" id="SSF68923">
    <property type="entry name" value="PEP carboxykinase N-terminal domain"/>
    <property type="match status" value="1"/>
</dbReference>
<dbReference type="GO" id="GO:0042594">
    <property type="term" value="P:response to starvation"/>
    <property type="evidence" value="ECO:0007669"/>
    <property type="project" value="TreeGrafter"/>
</dbReference>
<dbReference type="Proteomes" id="UP000694866">
    <property type="component" value="Unplaced"/>
</dbReference>
<comment type="function">
    <text evidence="12">Catalyzes the conversion of oxaloacetate (OAA) to phosphoenolpyruvate (PEP), the rate-limiting step in the metabolic pathway that produces glucose from lactate and other precursors derived from the citric acid cycle.</text>
</comment>
<evidence type="ECO:0000256" key="12">
    <source>
        <dbReference type="ARBA" id="ARBA00058806"/>
    </source>
</evidence>
<evidence type="ECO:0000256" key="2">
    <source>
        <dbReference type="ARBA" id="ARBA00005796"/>
    </source>
</evidence>
<dbReference type="GO" id="GO:0071333">
    <property type="term" value="P:cellular response to glucose stimulus"/>
    <property type="evidence" value="ECO:0007669"/>
    <property type="project" value="TreeGrafter"/>
</dbReference>
<dbReference type="InterPro" id="IPR018091">
    <property type="entry name" value="PEP_carboxykin_GTP_CS"/>
</dbReference>
<dbReference type="PANTHER" id="PTHR11561">
    <property type="entry name" value="PHOSPHOENOLPYRUVATE CARBOXYKINASE"/>
    <property type="match status" value="1"/>
</dbReference>
<dbReference type="GO" id="GO:0030145">
    <property type="term" value="F:manganese ion binding"/>
    <property type="evidence" value="ECO:0007669"/>
    <property type="project" value="TreeGrafter"/>
</dbReference>
<reference evidence="16" key="1">
    <citation type="submission" date="2015-01" db="EMBL/GenBank/DDBJ databases">
        <title>Transcriptome Assembly of Fopius arisanus.</title>
        <authorList>
            <person name="Geib S."/>
        </authorList>
    </citation>
    <scope>NUCLEOTIDE SEQUENCE</scope>
</reference>
<evidence type="ECO:0000256" key="9">
    <source>
        <dbReference type="ARBA" id="ARBA00023211"/>
    </source>
</evidence>
<dbReference type="GO" id="GO:0033993">
    <property type="term" value="P:response to lipid"/>
    <property type="evidence" value="ECO:0007669"/>
    <property type="project" value="TreeGrafter"/>
</dbReference>
<sequence>MPNIGWIIARQSGTISATGCLRDTTRLREFSTIISRNNCGYTNRCTRLLRTVDYGVWGSVARPQRFSVFTHRVAAKYSKSSRMPYLVDKLYPQVTSLMATQATKSASSIEDVDDHIGGVPIVNKLTVPLAPKVRAYVEECIKLCKPDEVYVCDGSDAENNLLLKMLEKKGSVERLSKYENCWLARTNPADVARVESRTFISTESKNETIPTPREGVKGTLGNWISPKNMDQAIVERFPGCMKGRTMYVIPFSMGPIGSPLSKIGIEITDSAYVVCSMKIMTRMGSRVLDSLGKDDFVKCLHSVGVPSNDSQVKIKSSWPCDPDRTIILHRPDKNEIVSYGSGYGGNSLLGKKCFALRIGSTIAKREGWLAEHMLILGITNPKGKKRYIAAAFPSACGKTNLAMMQPTLPGYKIECVGDDIAWMRFDKKGRLRAINPENGFFGVAPGTSSSTNPNAMKTIFKNTLFTNVARTSDGGVYWEGMEKEISNDVEITDWHGNPWSRDSKTPAAHPNSRFCTPANQCPIIDSDWENPEGVPIDAILFGGRRPQGVPLVYQARNWQHGVFIGATMRSEATAAAEHKAKVIMNDPFAMRPFFGYNFGNYLNHWLSMSRIQDAKLPAIFHVNWFRKGSDNKFLWPGFGENSRVLDWILRRIEGEDIAVESPIGLLPKINSLDLNGLQEKVDLQELFRLPKDFWKQETAELRDYLDAQVGRDIPKAIIEELNNLEKNISKLE</sequence>
<keyword evidence="7" id="KW-0210">Decarboxylase</keyword>
<organism evidence="16">
    <name type="scientific">Fopius arisanus</name>
    <dbReference type="NCBI Taxonomy" id="64838"/>
    <lineage>
        <taxon>Eukaryota</taxon>
        <taxon>Metazoa</taxon>
        <taxon>Ecdysozoa</taxon>
        <taxon>Arthropoda</taxon>
        <taxon>Hexapoda</taxon>
        <taxon>Insecta</taxon>
        <taxon>Pterygota</taxon>
        <taxon>Neoptera</taxon>
        <taxon>Endopterygota</taxon>
        <taxon>Hymenoptera</taxon>
        <taxon>Apocrita</taxon>
        <taxon>Ichneumonoidea</taxon>
        <taxon>Braconidae</taxon>
        <taxon>Opiinae</taxon>
        <taxon>Fopius</taxon>
    </lineage>
</organism>
<dbReference type="Pfam" id="PF17297">
    <property type="entry name" value="PEPCK_N"/>
    <property type="match status" value="1"/>
</dbReference>
<comment type="subunit">
    <text evidence="3">Monomer.</text>
</comment>
<evidence type="ECO:0000256" key="1">
    <source>
        <dbReference type="ARBA" id="ARBA00001936"/>
    </source>
</evidence>
<keyword evidence="6" id="KW-0547">Nucleotide-binding</keyword>
<dbReference type="InterPro" id="IPR008209">
    <property type="entry name" value="PEP_carboxykinase_GTP"/>
</dbReference>
<protein>
    <recommendedName>
        <fullName evidence="13">Phosphoenolpyruvate carboxykinase [GTP]</fullName>
        <ecNumber evidence="4">4.1.1.32</ecNumber>
    </recommendedName>
</protein>
<evidence type="ECO:0000256" key="8">
    <source>
        <dbReference type="ARBA" id="ARBA00023134"/>
    </source>
</evidence>
<feature type="domain" description="Phosphoenolpyruvate carboxykinase C-terminal P-loop" evidence="14">
    <location>
        <begin position="368"/>
        <end position="726"/>
    </location>
</feature>
<dbReference type="Gene3D" id="3.90.228.20">
    <property type="match status" value="1"/>
</dbReference>
<dbReference type="GeneID" id="105274059"/>
<dbReference type="InterPro" id="IPR013035">
    <property type="entry name" value="PEP_carboxykinase_C"/>
</dbReference>
<keyword evidence="8" id="KW-0342">GTP-binding</keyword>
<keyword evidence="5" id="KW-0479">Metal-binding</keyword>
<dbReference type="InterPro" id="IPR035078">
    <property type="entry name" value="PEP_carboxykinase_GTP_N"/>
</dbReference>
<dbReference type="Gene3D" id="2.170.8.10">
    <property type="entry name" value="Phosphoenolpyruvate Carboxykinase, domain 2"/>
    <property type="match status" value="1"/>
</dbReference>
<dbReference type="GO" id="GO:0006094">
    <property type="term" value="P:gluconeogenesis"/>
    <property type="evidence" value="ECO:0007669"/>
    <property type="project" value="InterPro"/>
</dbReference>
<evidence type="ECO:0000256" key="13">
    <source>
        <dbReference type="ARBA" id="ARBA00072283"/>
    </source>
</evidence>
<dbReference type="KEGG" id="fas:105274059"/>
<dbReference type="NCBIfam" id="NF003253">
    <property type="entry name" value="PRK04210.1"/>
    <property type="match status" value="1"/>
</dbReference>
<evidence type="ECO:0000256" key="7">
    <source>
        <dbReference type="ARBA" id="ARBA00022793"/>
    </source>
</evidence>
<evidence type="ECO:0000256" key="6">
    <source>
        <dbReference type="ARBA" id="ARBA00022741"/>
    </source>
</evidence>
<evidence type="ECO:0000256" key="5">
    <source>
        <dbReference type="ARBA" id="ARBA00022723"/>
    </source>
</evidence>
<comment type="catalytic activity">
    <reaction evidence="11">
        <text>oxaloacetate + GTP = phosphoenolpyruvate + GDP + CO2</text>
        <dbReference type="Rhea" id="RHEA:10388"/>
        <dbReference type="ChEBI" id="CHEBI:16452"/>
        <dbReference type="ChEBI" id="CHEBI:16526"/>
        <dbReference type="ChEBI" id="CHEBI:37565"/>
        <dbReference type="ChEBI" id="CHEBI:58189"/>
        <dbReference type="ChEBI" id="CHEBI:58702"/>
        <dbReference type="EC" id="4.1.1.32"/>
    </reaction>
</comment>
<evidence type="ECO:0000256" key="11">
    <source>
        <dbReference type="ARBA" id="ARBA00051400"/>
    </source>
</evidence>
<evidence type="ECO:0000313" key="17">
    <source>
        <dbReference type="Proteomes" id="UP000694866"/>
    </source>
</evidence>